<evidence type="ECO:0000256" key="1">
    <source>
        <dbReference type="ARBA" id="ARBA00023224"/>
    </source>
</evidence>
<proteinExistence type="predicted"/>
<dbReference type="PANTHER" id="PTHR32089">
    <property type="entry name" value="METHYL-ACCEPTING CHEMOTAXIS PROTEIN MCPB"/>
    <property type="match status" value="1"/>
</dbReference>
<evidence type="ECO:0000313" key="4">
    <source>
        <dbReference type="EMBL" id="TCL39237.1"/>
    </source>
</evidence>
<evidence type="ECO:0000313" key="5">
    <source>
        <dbReference type="Proteomes" id="UP000295063"/>
    </source>
</evidence>
<dbReference type="Proteomes" id="UP000295063">
    <property type="component" value="Unassembled WGS sequence"/>
</dbReference>
<dbReference type="InterPro" id="IPR004089">
    <property type="entry name" value="MCPsignal_dom"/>
</dbReference>
<dbReference type="EMBL" id="SLUI01000002">
    <property type="protein sequence ID" value="TCL39237.1"/>
    <property type="molecule type" value="Genomic_DNA"/>
</dbReference>
<dbReference type="Gene3D" id="1.10.287.950">
    <property type="entry name" value="Methyl-accepting chemotaxis protein"/>
    <property type="match status" value="1"/>
</dbReference>
<dbReference type="AlphaFoldDB" id="A0A4R1Q4M7"/>
<gene>
    <name evidence="4" type="ORF">EV210_102147</name>
</gene>
<accession>A0A4R1Q4M7</accession>
<dbReference type="PROSITE" id="PS50111">
    <property type="entry name" value="CHEMOTAXIS_TRANSDUC_2"/>
    <property type="match status" value="1"/>
</dbReference>
<dbReference type="SMART" id="SM00283">
    <property type="entry name" value="MA"/>
    <property type="match status" value="1"/>
</dbReference>
<protein>
    <submittedName>
        <fullName evidence="4">Methyl-accepting chemotaxis protein (MCP) signaling protein</fullName>
    </submittedName>
</protein>
<evidence type="ECO:0000256" key="2">
    <source>
        <dbReference type="PROSITE-ProRule" id="PRU00284"/>
    </source>
</evidence>
<dbReference type="RefSeq" id="WP_279388472.1">
    <property type="nucleotide sequence ID" value="NZ_DALZLR010000001.1"/>
</dbReference>
<dbReference type="PANTHER" id="PTHR32089:SF112">
    <property type="entry name" value="LYSOZYME-LIKE PROTEIN-RELATED"/>
    <property type="match status" value="1"/>
</dbReference>
<dbReference type="GO" id="GO:0016020">
    <property type="term" value="C:membrane"/>
    <property type="evidence" value="ECO:0007669"/>
    <property type="project" value="InterPro"/>
</dbReference>
<dbReference type="Pfam" id="PF00015">
    <property type="entry name" value="MCPsignal"/>
    <property type="match status" value="1"/>
</dbReference>
<organism evidence="4 5">
    <name type="scientific">Anaerospora hongkongensis</name>
    <dbReference type="NCBI Taxonomy" id="244830"/>
    <lineage>
        <taxon>Bacteria</taxon>
        <taxon>Bacillati</taxon>
        <taxon>Bacillota</taxon>
        <taxon>Negativicutes</taxon>
        <taxon>Selenomonadales</taxon>
        <taxon>Sporomusaceae</taxon>
        <taxon>Anaerospora</taxon>
    </lineage>
</organism>
<feature type="domain" description="Methyl-accepting transducer" evidence="3">
    <location>
        <begin position="199"/>
        <end position="392"/>
    </location>
</feature>
<dbReference type="GO" id="GO:0007165">
    <property type="term" value="P:signal transduction"/>
    <property type="evidence" value="ECO:0007669"/>
    <property type="project" value="UniProtKB-KW"/>
</dbReference>
<comment type="caution">
    <text evidence="4">The sequence shown here is derived from an EMBL/GenBank/DDBJ whole genome shotgun (WGS) entry which is preliminary data.</text>
</comment>
<keyword evidence="1 2" id="KW-0807">Transducer</keyword>
<keyword evidence="5" id="KW-1185">Reference proteome</keyword>
<dbReference type="SUPFAM" id="SSF58104">
    <property type="entry name" value="Methyl-accepting chemotaxis protein (MCP) signaling domain"/>
    <property type="match status" value="1"/>
</dbReference>
<evidence type="ECO:0000259" key="3">
    <source>
        <dbReference type="PROSITE" id="PS50111"/>
    </source>
</evidence>
<name>A0A4R1Q4M7_9FIRM</name>
<sequence>MNSSIRIITTAGDYLIANELMTAVQQILGNTFDVHACPINNLPEHTGADLFLCVSSRKTELAKKIPQDKIVGIELLPYNYFFIQVAKLPAGATVHIFNNSTSYAKKLEEYCGELSIDHIRFEYISYDEITEEEAGRRLAAAKFIIGVETIVGVEGVLNHRYKKYIQPDARIIAAKRIASVESACELMQWITSFGNKQLLLQITENTNQLNGQLQQITGIAQRISTSINNETAALQDITTKFTQGVSQLEQVKNRSEVLAAAAKNIGNVADAIKHISGQTNLLALNASIEAARVGEHGRGFAVVAKEVGKLAEESRQSTENIRSAIVEVQAIVSEIVPALIALAGEMEKNQKFFTEVSRSSQEENEAIMQIFKALETISDMGNGIVQATTKLR</sequence>
<reference evidence="4 5" key="1">
    <citation type="submission" date="2019-03" db="EMBL/GenBank/DDBJ databases">
        <title>Genomic Encyclopedia of Type Strains, Phase IV (KMG-IV): sequencing the most valuable type-strain genomes for metagenomic binning, comparative biology and taxonomic classification.</title>
        <authorList>
            <person name="Goeker M."/>
        </authorList>
    </citation>
    <scope>NUCLEOTIDE SEQUENCE [LARGE SCALE GENOMIC DNA]</scope>
    <source>
        <strain evidence="4 5">DSM 15969</strain>
    </source>
</reference>